<evidence type="ECO:0000256" key="7">
    <source>
        <dbReference type="PIRSR" id="PIRSR615500-1"/>
    </source>
</evidence>
<feature type="active site" description="Charge relay system" evidence="7 8">
    <location>
        <position position="589"/>
    </location>
</feature>
<dbReference type="InterPro" id="IPR022398">
    <property type="entry name" value="Peptidase_S8_His-AS"/>
</dbReference>
<reference evidence="16" key="1">
    <citation type="journal article" date="2018" name="Front. Microbiol.">
        <title>Genome-Based Analysis Reveals the Taxonomy and Diversity of the Family Idiomarinaceae.</title>
        <authorList>
            <person name="Liu Y."/>
            <person name="Lai Q."/>
            <person name="Shao Z."/>
        </authorList>
    </citation>
    <scope>NUCLEOTIDE SEQUENCE [LARGE SCALE GENOMIC DNA]</scope>
    <source>
        <strain evidence="16">GBPy7</strain>
    </source>
</reference>
<keyword evidence="10" id="KW-0472">Membrane</keyword>
<feature type="signal peptide" evidence="11">
    <location>
        <begin position="1"/>
        <end position="29"/>
    </location>
</feature>
<dbReference type="CDD" id="cd04818">
    <property type="entry name" value="PA_subtilisin_1"/>
    <property type="match status" value="1"/>
</dbReference>
<feature type="chain" id="PRO_5019192881" description="Peptidase S8" evidence="11">
    <location>
        <begin position="30"/>
        <end position="1311"/>
    </location>
</feature>
<evidence type="ECO:0000259" key="14">
    <source>
        <dbReference type="Pfam" id="PF05922"/>
    </source>
</evidence>
<keyword evidence="5 8" id="KW-0378">Hydrolase</keyword>
<dbReference type="Proteomes" id="UP000288395">
    <property type="component" value="Unassembled WGS sequence"/>
</dbReference>
<comment type="caution">
    <text evidence="15">The sequence shown here is derived from an EMBL/GenBank/DDBJ whole genome shotgun (WGS) entry which is preliminary data.</text>
</comment>
<gene>
    <name evidence="15" type="ORF">CWE08_05340</name>
</gene>
<dbReference type="PROSITE" id="PS00137">
    <property type="entry name" value="SUBTILASE_HIS"/>
    <property type="match status" value="1"/>
</dbReference>
<evidence type="ECO:0000313" key="15">
    <source>
        <dbReference type="EMBL" id="RUO22599.1"/>
    </source>
</evidence>
<feature type="transmembrane region" description="Helical" evidence="10">
    <location>
        <begin position="1286"/>
        <end position="1305"/>
    </location>
</feature>
<feature type="domain" description="PA" evidence="13">
    <location>
        <begin position="432"/>
        <end position="517"/>
    </location>
</feature>
<dbReference type="InterPro" id="IPR017312">
    <property type="entry name" value="Subtilisin_Alteromonadales"/>
</dbReference>
<proteinExistence type="inferred from homology"/>
<dbReference type="RefSeq" id="WP_126766360.1">
    <property type="nucleotide sequence ID" value="NZ_PIPJ01000002.1"/>
</dbReference>
<evidence type="ECO:0000256" key="4">
    <source>
        <dbReference type="ARBA" id="ARBA00022729"/>
    </source>
</evidence>
<dbReference type="Gene3D" id="3.40.50.200">
    <property type="entry name" value="Peptidase S8/S53 domain"/>
    <property type="match status" value="1"/>
</dbReference>
<keyword evidence="4 11" id="KW-0732">Signal</keyword>
<dbReference type="PROSITE" id="PS51892">
    <property type="entry name" value="SUBTILASE"/>
    <property type="match status" value="1"/>
</dbReference>
<dbReference type="InterPro" id="IPR010259">
    <property type="entry name" value="S8pro/Inhibitor_I9"/>
</dbReference>
<dbReference type="Gene3D" id="2.60.40.3440">
    <property type="match status" value="1"/>
</dbReference>
<dbReference type="PRINTS" id="PR00723">
    <property type="entry name" value="SUBTILISIN"/>
</dbReference>
<sequence length="1311" mass="137903">MKESNHLPRLTVVASMVAAALTLGASANTAPPQEASTLNVESEQRYRVEKNRAVQVALPNYYIVQLEDPAAVQYEGGVSNLQGTSRTATKRDRFDANSTETKSYQQYLLSRQSEFAQALRSRVPGADIETNYTLLMNGVAVAHQGDESILEQLRALPGVINVWEDEVYHLNMDASNSIINAPEVWEMLGGQDDAGAGVRVAILDSGILNDHPMFQANGHTRPEGLPGDDYCATVDANFCNDKIVSARVYEPRIEISETEITDSPYDVNGHGSHVAGTAVGNLVSTTFNNAELSFSGVAPGASLYVYKSFYLTPEGNGSANTVSILEALEDILRDDVDVINNSWGGGAGEPTASPYFTVWQNVEAAGIINVTSAGNSGPGPVTVGCPGCIEEGLTVASTETGRTFANTIEGPGLDGAVALPGSETNITEAIAGPLMPAMEIDAENALACAPFPEGSFAGHIAVVSRGDCAFGDKATNFENAGAIAMILYNNAAGTISMNMPDTTLPSVSITQADGNALLEAWVEGDTATINPTQAVINPERVDVMSSFSSRGPNFDASYMKPDIAAPGTAILSAYPVNGEWSYSTLSGTSMAGPHVAGAAALLTQMRPELSQVQVKSMLMTSSNPNVLKEDAVTVADGFDMGAGRLDVAAAFNTAVTFDRPSFSAPRCFGECTFTRTATSVVGEDTEWTASVTFQDSSVVGSLSFDTLALEGGAEAEFTLNVDTRFAPTGWQHGRITFTDTSGMYADMVMPIAVQATRSDDEQVLSSGGDTSEVTSTDGATLSTRVNDLDFEGPVSIAINQPEGLTVDSESVVVDAYRAEGEISVTEGGDMLWVGNFDSIRAEASLVEAATFPGAGLNLRDAGAGVTLGCLATSCDETRVGLTLGAVETGYGFIFNGVGYTSLGISDNGFVSAGTQNHAGAFANQNLPDTEAPNNILAPFWTDLDAGGAAGGDIRFGAFDFGEPGRWVVVEWNDVVEWKPEYTGDEERYSFSIWIQAGVENNMFIQYFDTGATLPANLTVGFENVAGDLGTSYYYNGEGTAPMVGTLLTPSVVAADNGSVEINYTAGVETFGTAESADADVMQEGSVEISLTDFTEQLGGLVNVTVTNGENSLEAINPLILMGDGNYTVEVVTEPANGTVTTEDGSVIATYAPETGFWGSDSFEFRIVDGNGAVTNTATVSVEVEKLNEAPVAVAQGPSLAVSAGETVTLNGSRSTDVDGDTLTYRWTQTSGPAVSLSNASSATATFTVPEFDNDATLGFRLSVSDGEFTDTALVNVEVNKHSDKKWFEGNFGALLLLLGLPLVWIRRRKQV</sequence>
<evidence type="ECO:0000256" key="11">
    <source>
        <dbReference type="SAM" id="SignalP"/>
    </source>
</evidence>
<dbReference type="PANTHER" id="PTHR10795">
    <property type="entry name" value="PROPROTEIN CONVERTASE SUBTILISIN/KEXIN"/>
    <property type="match status" value="1"/>
</dbReference>
<evidence type="ECO:0008006" key="17">
    <source>
        <dbReference type="Google" id="ProtNLM"/>
    </source>
</evidence>
<comment type="similarity">
    <text evidence="1 8 9">Belongs to the peptidase S8 family.</text>
</comment>
<dbReference type="InterPro" id="IPR036852">
    <property type="entry name" value="Peptidase_S8/S53_dom_sf"/>
</dbReference>
<dbReference type="OrthoDB" id="614750at2"/>
<feature type="domain" description="Inhibitor I9" evidence="14">
    <location>
        <begin position="62"/>
        <end position="170"/>
    </location>
</feature>
<dbReference type="PROSITE" id="PS00138">
    <property type="entry name" value="SUBTILASE_SER"/>
    <property type="match status" value="1"/>
</dbReference>
<dbReference type="InterPro" id="IPR003137">
    <property type="entry name" value="PA_domain"/>
</dbReference>
<dbReference type="InterPro" id="IPR035986">
    <property type="entry name" value="PKD_dom_sf"/>
</dbReference>
<dbReference type="Pfam" id="PF00082">
    <property type="entry name" value="Peptidase_S8"/>
    <property type="match status" value="1"/>
</dbReference>
<dbReference type="InterPro" id="IPR015500">
    <property type="entry name" value="Peptidase_S8_subtilisin-rel"/>
</dbReference>
<keyword evidence="16" id="KW-1185">Reference proteome</keyword>
<dbReference type="EMBL" id="PIPJ01000002">
    <property type="protein sequence ID" value="RUO22599.1"/>
    <property type="molecule type" value="Genomic_DNA"/>
</dbReference>
<dbReference type="InterPro" id="IPR000209">
    <property type="entry name" value="Peptidase_S8/S53_dom"/>
</dbReference>
<evidence type="ECO:0000256" key="8">
    <source>
        <dbReference type="PROSITE-ProRule" id="PRU01240"/>
    </source>
</evidence>
<evidence type="ECO:0000256" key="2">
    <source>
        <dbReference type="ARBA" id="ARBA00022525"/>
    </source>
</evidence>
<evidence type="ECO:0000256" key="10">
    <source>
        <dbReference type="SAM" id="Phobius"/>
    </source>
</evidence>
<evidence type="ECO:0000256" key="3">
    <source>
        <dbReference type="ARBA" id="ARBA00022670"/>
    </source>
</evidence>
<feature type="active site" description="Charge relay system" evidence="7 8">
    <location>
        <position position="204"/>
    </location>
</feature>
<accession>A0A432W0Q4</accession>
<protein>
    <recommendedName>
        <fullName evidence="17">Peptidase S8</fullName>
    </recommendedName>
</protein>
<dbReference type="Pfam" id="PF17963">
    <property type="entry name" value="Big_9"/>
    <property type="match status" value="1"/>
</dbReference>
<dbReference type="Pfam" id="PF02225">
    <property type="entry name" value="PA"/>
    <property type="match status" value="1"/>
</dbReference>
<dbReference type="GO" id="GO:0004252">
    <property type="term" value="F:serine-type endopeptidase activity"/>
    <property type="evidence" value="ECO:0007669"/>
    <property type="project" value="UniProtKB-UniRule"/>
</dbReference>
<dbReference type="InterPro" id="IPR023827">
    <property type="entry name" value="Peptidase_S8_Asp-AS"/>
</dbReference>
<keyword evidence="10" id="KW-0812">Transmembrane</keyword>
<evidence type="ECO:0000313" key="16">
    <source>
        <dbReference type="Proteomes" id="UP000288395"/>
    </source>
</evidence>
<dbReference type="Gene3D" id="2.60.40.10">
    <property type="entry name" value="Immunoglobulins"/>
    <property type="match status" value="1"/>
</dbReference>
<feature type="active site" description="Charge relay system" evidence="7 8">
    <location>
        <position position="270"/>
    </location>
</feature>
<keyword evidence="2" id="KW-0964">Secreted</keyword>
<dbReference type="Gene3D" id="3.50.30.30">
    <property type="match status" value="1"/>
</dbReference>
<keyword evidence="6 8" id="KW-0720">Serine protease</keyword>
<organism evidence="15 16">
    <name type="scientific">Aliidiomarina iranensis</name>
    <dbReference type="NCBI Taxonomy" id="1434071"/>
    <lineage>
        <taxon>Bacteria</taxon>
        <taxon>Pseudomonadati</taxon>
        <taxon>Pseudomonadota</taxon>
        <taxon>Gammaproteobacteria</taxon>
        <taxon>Alteromonadales</taxon>
        <taxon>Idiomarinaceae</taxon>
        <taxon>Aliidiomarina</taxon>
    </lineage>
</organism>
<name>A0A432W0Q4_9GAMM</name>
<dbReference type="InterPro" id="IPR045051">
    <property type="entry name" value="SBT"/>
</dbReference>
<dbReference type="PIRSF" id="PIRSF037898">
    <property type="entry name" value="Subtilisin_rel_Sputw3181_3341"/>
    <property type="match status" value="1"/>
</dbReference>
<evidence type="ECO:0000256" key="6">
    <source>
        <dbReference type="ARBA" id="ARBA00022825"/>
    </source>
</evidence>
<evidence type="ECO:0000256" key="1">
    <source>
        <dbReference type="ARBA" id="ARBA00011073"/>
    </source>
</evidence>
<feature type="domain" description="Peptidase S8/S53" evidence="12">
    <location>
        <begin position="195"/>
        <end position="624"/>
    </location>
</feature>
<keyword evidence="10" id="KW-1133">Transmembrane helix</keyword>
<dbReference type="SUPFAM" id="SSF49299">
    <property type="entry name" value="PKD domain"/>
    <property type="match status" value="1"/>
</dbReference>
<evidence type="ECO:0000256" key="5">
    <source>
        <dbReference type="ARBA" id="ARBA00022801"/>
    </source>
</evidence>
<evidence type="ECO:0000259" key="12">
    <source>
        <dbReference type="Pfam" id="PF00082"/>
    </source>
</evidence>
<dbReference type="SUPFAM" id="SSF52025">
    <property type="entry name" value="PA domain"/>
    <property type="match status" value="1"/>
</dbReference>
<dbReference type="Pfam" id="PF05922">
    <property type="entry name" value="Inhibitor_I9"/>
    <property type="match status" value="1"/>
</dbReference>
<dbReference type="InterPro" id="IPR013783">
    <property type="entry name" value="Ig-like_fold"/>
</dbReference>
<evidence type="ECO:0000259" key="13">
    <source>
        <dbReference type="Pfam" id="PF02225"/>
    </source>
</evidence>
<dbReference type="Pfam" id="PF22352">
    <property type="entry name" value="K319L-like_PKD"/>
    <property type="match status" value="1"/>
</dbReference>
<dbReference type="GO" id="GO:0006508">
    <property type="term" value="P:proteolysis"/>
    <property type="evidence" value="ECO:0007669"/>
    <property type="project" value="UniProtKB-KW"/>
</dbReference>
<dbReference type="PROSITE" id="PS00136">
    <property type="entry name" value="SUBTILASE_ASP"/>
    <property type="match status" value="1"/>
</dbReference>
<evidence type="ECO:0000256" key="9">
    <source>
        <dbReference type="RuleBase" id="RU003355"/>
    </source>
</evidence>
<dbReference type="InterPro" id="IPR046450">
    <property type="entry name" value="PA_dom_sf"/>
</dbReference>
<keyword evidence="3 8" id="KW-0645">Protease</keyword>
<dbReference type="InterPro" id="IPR023828">
    <property type="entry name" value="Peptidase_S8_Ser-AS"/>
</dbReference>
<dbReference type="SUPFAM" id="SSF52743">
    <property type="entry name" value="Subtilisin-like"/>
    <property type="match status" value="1"/>
</dbReference>